<protein>
    <submittedName>
        <fullName evidence="1">Uncharacterized protein</fullName>
    </submittedName>
</protein>
<sequence length="390" mass="43335">MALFEEKNRTRTAARRAGEPCFDFYDSSGRNPYVVYRDLVNGWIGEFPSGEQSDLVSRMKNRNDAQFEQALAEIVTYVALRRLGHEVEIHPACPHPTNRPDFLVRSGTGDILAFVEVTSFGPDVRTVARGNREATIYNGLETVNLPPGWLLGYEVRTHGQSAPSVAKLKSEVEQWASSVCGDDPRVSPRRRFAALDWEFDLTLLGGFNKEKTYERKIGAAMTGLRSVSPHLDLRVALENKARKYGIQDTPYLIFVADCKGSIPVGDHVEDALIDGLFGSPSVRFRRLADGGMETYDDRTADGFWGRYGDARNTNVSAVALLPEPNLWKLRGERWRPIMAYNPFAANPLSRGILPLPGFGPLNSGGDYGRIEGSQLADLIGLPCEWPPEDD</sequence>
<dbReference type="EMBL" id="SIPS01000001">
    <property type="protein sequence ID" value="TAW29407.1"/>
    <property type="molecule type" value="Genomic_DNA"/>
</dbReference>
<reference evidence="1 2" key="1">
    <citation type="submission" date="2019-02" db="EMBL/GenBank/DDBJ databases">
        <title>The genomic architecture of introgression among sibling species of bacteria.</title>
        <authorList>
            <person name="Cavassim M.I.A."/>
            <person name="Moeskjaer S."/>
            <person name="Moslemi C."/>
            <person name="Fields B."/>
            <person name="Bachmann A."/>
            <person name="Vilhjalmsson B."/>
            <person name="Schierup M.H."/>
            <person name="Young J.P.W."/>
            <person name="Andersen S.U."/>
        </authorList>
    </citation>
    <scope>NUCLEOTIDE SEQUENCE [LARGE SCALE GENOMIC DNA]</scope>
    <source>
        <strain evidence="1 2">SM151B</strain>
    </source>
</reference>
<dbReference type="AlphaFoldDB" id="A0ABD7PQ64"/>
<dbReference type="Proteomes" id="UP000292036">
    <property type="component" value="Unassembled WGS sequence"/>
</dbReference>
<evidence type="ECO:0000313" key="1">
    <source>
        <dbReference type="EMBL" id="TAW29407.1"/>
    </source>
</evidence>
<proteinExistence type="predicted"/>
<name>A0ABD7PQ64_RHILE</name>
<dbReference type="RefSeq" id="WP_130705374.1">
    <property type="nucleotide sequence ID" value="NZ_JBGEWZ010000029.1"/>
</dbReference>
<organism evidence="1 2">
    <name type="scientific">Rhizobium leguminosarum</name>
    <dbReference type="NCBI Taxonomy" id="384"/>
    <lineage>
        <taxon>Bacteria</taxon>
        <taxon>Pseudomonadati</taxon>
        <taxon>Pseudomonadota</taxon>
        <taxon>Alphaproteobacteria</taxon>
        <taxon>Hyphomicrobiales</taxon>
        <taxon>Rhizobiaceae</taxon>
        <taxon>Rhizobium/Agrobacterium group</taxon>
        <taxon>Rhizobium</taxon>
    </lineage>
</organism>
<gene>
    <name evidence="1" type="ORF">ELI19_07820</name>
</gene>
<accession>A0ABD7PQ64</accession>
<comment type="caution">
    <text evidence="1">The sequence shown here is derived from an EMBL/GenBank/DDBJ whole genome shotgun (WGS) entry which is preliminary data.</text>
</comment>
<evidence type="ECO:0000313" key="2">
    <source>
        <dbReference type="Proteomes" id="UP000292036"/>
    </source>
</evidence>